<evidence type="ECO:0000259" key="2">
    <source>
        <dbReference type="SMART" id="SM00460"/>
    </source>
</evidence>
<dbReference type="PANTHER" id="PTHR37002:SF11">
    <property type="entry name" value="BAR DOMAIN-CONTAINING PROTEIN"/>
    <property type="match status" value="1"/>
</dbReference>
<dbReference type="AlphaFoldDB" id="D3BE19"/>
<organism evidence="3 4">
    <name type="scientific">Heterostelium pallidum (strain ATCC 26659 / Pp 5 / PN500)</name>
    <name type="common">Cellular slime mold</name>
    <name type="synonym">Polysphondylium pallidum</name>
    <dbReference type="NCBI Taxonomy" id="670386"/>
    <lineage>
        <taxon>Eukaryota</taxon>
        <taxon>Amoebozoa</taxon>
        <taxon>Evosea</taxon>
        <taxon>Eumycetozoa</taxon>
        <taxon>Dictyostelia</taxon>
        <taxon>Acytosteliales</taxon>
        <taxon>Acytosteliaceae</taxon>
        <taxon>Heterostelium</taxon>
    </lineage>
</organism>
<dbReference type="EMBL" id="ADBJ01000031">
    <property type="protein sequence ID" value="EFA80150.1"/>
    <property type="molecule type" value="Genomic_DNA"/>
</dbReference>
<dbReference type="InParanoid" id="D3BE19"/>
<gene>
    <name evidence="3" type="ORF">PPL_06972</name>
</gene>
<dbReference type="GeneID" id="31362453"/>
<dbReference type="CDD" id="cd07307">
    <property type="entry name" value="BAR"/>
    <property type="match status" value="1"/>
</dbReference>
<feature type="compositionally biased region" description="Polar residues" evidence="1">
    <location>
        <begin position="250"/>
        <end position="276"/>
    </location>
</feature>
<feature type="compositionally biased region" description="Basic and acidic residues" evidence="1">
    <location>
        <begin position="130"/>
        <end position="155"/>
    </location>
</feature>
<accession>D3BE19</accession>
<evidence type="ECO:0000256" key="1">
    <source>
        <dbReference type="SAM" id="MobiDB-lite"/>
    </source>
</evidence>
<feature type="compositionally biased region" description="Polar residues" evidence="1">
    <location>
        <begin position="337"/>
        <end position="354"/>
    </location>
</feature>
<feature type="region of interest" description="Disordered" evidence="1">
    <location>
        <begin position="327"/>
        <end position="452"/>
    </location>
</feature>
<feature type="compositionally biased region" description="Polar residues" evidence="1">
    <location>
        <begin position="412"/>
        <end position="426"/>
    </location>
</feature>
<reference evidence="3 4" key="1">
    <citation type="journal article" date="2011" name="Genome Res.">
        <title>Phylogeny-wide analysis of social amoeba genomes highlights ancient origins for complex intercellular communication.</title>
        <authorList>
            <person name="Heidel A.J."/>
            <person name="Lawal H.M."/>
            <person name="Felder M."/>
            <person name="Schilde C."/>
            <person name="Helps N.R."/>
            <person name="Tunggal B."/>
            <person name="Rivero F."/>
            <person name="John U."/>
            <person name="Schleicher M."/>
            <person name="Eichinger L."/>
            <person name="Platzer M."/>
            <person name="Noegel A.A."/>
            <person name="Schaap P."/>
            <person name="Gloeckner G."/>
        </authorList>
    </citation>
    <scope>NUCLEOTIDE SEQUENCE [LARGE SCALE GENOMIC DNA]</scope>
    <source>
        <strain evidence="4">ATCC 26659 / Pp 5 / PN500</strain>
    </source>
</reference>
<proteinExistence type="predicted"/>
<dbReference type="SUPFAM" id="SSF103657">
    <property type="entry name" value="BAR/IMD domain-like"/>
    <property type="match status" value="1"/>
</dbReference>
<dbReference type="InterPro" id="IPR002931">
    <property type="entry name" value="Transglutaminase-like"/>
</dbReference>
<dbReference type="SMART" id="SM00460">
    <property type="entry name" value="TGc"/>
    <property type="match status" value="1"/>
</dbReference>
<feature type="region of interest" description="Disordered" evidence="1">
    <location>
        <begin position="235"/>
        <end position="310"/>
    </location>
</feature>
<name>D3BE19_HETP5</name>
<protein>
    <recommendedName>
        <fullName evidence="2">Transglutaminase-like domain-containing protein</fullName>
    </recommendedName>
</protein>
<evidence type="ECO:0000313" key="4">
    <source>
        <dbReference type="Proteomes" id="UP000001396"/>
    </source>
</evidence>
<evidence type="ECO:0000313" key="3">
    <source>
        <dbReference type="EMBL" id="EFA80150.1"/>
    </source>
</evidence>
<dbReference type="Gene3D" id="1.20.1270.60">
    <property type="entry name" value="Arfaptin homology (AH) domain/BAR domain"/>
    <property type="match status" value="1"/>
</dbReference>
<feature type="compositionally biased region" description="Low complexity" evidence="1">
    <location>
        <begin position="512"/>
        <end position="522"/>
    </location>
</feature>
<dbReference type="STRING" id="670386.D3BE19"/>
<feature type="compositionally biased region" description="Low complexity" evidence="1">
    <location>
        <begin position="474"/>
        <end position="492"/>
    </location>
</feature>
<feature type="compositionally biased region" description="Low complexity" evidence="1">
    <location>
        <begin position="427"/>
        <end position="452"/>
    </location>
</feature>
<feature type="region of interest" description="Disordered" evidence="1">
    <location>
        <begin position="474"/>
        <end position="547"/>
    </location>
</feature>
<keyword evidence="4" id="KW-1185">Reference proteome</keyword>
<feature type="compositionally biased region" description="Polar residues" evidence="1">
    <location>
        <begin position="523"/>
        <end position="547"/>
    </location>
</feature>
<dbReference type="OMA" id="HESAHIM"/>
<dbReference type="SUPFAM" id="SSF54001">
    <property type="entry name" value="Cysteine proteinases"/>
    <property type="match status" value="1"/>
</dbReference>
<sequence length="900" mass="100764">MSILQKIKNTISGGPSKSDVNFENTRKEFKYVSEYVFAIHTSLQKRVKNLKKTFLHIDCVGKTITKYYHNDHPLAANCIETNKLIENSFNNWNDSNQQNYETIGRTVARIKSIKDSISTRDQYLMDLENSDSKLKSLREKPPKDPSKLPAEENNNKLKKQSYQQKNTSVMQEIFQFFEEKNDIFDLPLMQIQESLSNLFQNIHNNLFECSEVLQKPPPKNNPVSNYMSGIQTNSTLEVDDYSPPPSSSSYGNNAYQPNSTPMQSPGNAQPTPSQKRISPPPQQPPQQQQQQQQLMSPPTLSGPPVDLVKPYEPFTKKKLLVHNEVLFPGHQSPAPPQQQTYNQAPSPTQPQPVTLKSAPKSNSFNNSVTSSQQSFQQQPAQPQSVPLKAAPKSNSFNNSTPQPALHTPIAPNPNTNQVAKSGSYLKSNPNSQPPVQSNSSAPPPVQQQQSGGVLPSQINKNAIKPISMGIVTKPAASQQQPPVQQQQQQSQPSMPPASRPKSVIQQQPPPQLQRQPSVPQQPTATKPSVNLNSLAASGSRSNSKSNLLPSANFAKHRELFGPHKKFKLNPTFTRSVIGTFDFSYVAPNLQPDNWSVIMPAPPTSMNQNVRSSGLEIYDFNNNWLTNGELLTTDYHYVFRALVPASVMPQHDTGRLRGRFIIEADLYRIDMVETDQWDSSVEPLSPEEFNFYTRPSKSYTLDDPIFNDFINKNNLFIQAPQSNGASNEPAETPLCFAYRVNLFINENFKYNYEEIGWKPIVTTTQIGKGDCGCLTMLYNAILRRSGIPARSVIGRGGNFSTPEGIETHCKSEVWIDNIGWMPVDVTWNLHLKDSLVTKYFGNDCGELIVFHMDEICNIETGVSTFIHESAHIMQSPLFYASGSGNFEGVKKNDQWTVKPIK</sequence>
<dbReference type="RefSeq" id="XP_020432270.1">
    <property type="nucleotide sequence ID" value="XM_020577822.1"/>
</dbReference>
<feature type="domain" description="Transglutaminase-like" evidence="2">
    <location>
        <begin position="762"/>
        <end position="826"/>
    </location>
</feature>
<dbReference type="InterPro" id="IPR038765">
    <property type="entry name" value="Papain-like_cys_pep_sf"/>
</dbReference>
<dbReference type="PANTHER" id="PTHR37002">
    <property type="entry name" value="AGAP007005-PA"/>
    <property type="match status" value="1"/>
</dbReference>
<dbReference type="Pfam" id="PF01841">
    <property type="entry name" value="Transglut_core"/>
    <property type="match status" value="1"/>
</dbReference>
<dbReference type="Proteomes" id="UP000001396">
    <property type="component" value="Unassembled WGS sequence"/>
</dbReference>
<feature type="compositionally biased region" description="Polar residues" evidence="1">
    <location>
        <begin position="392"/>
        <end position="402"/>
    </location>
</feature>
<dbReference type="Gene3D" id="3.10.620.30">
    <property type="match status" value="1"/>
</dbReference>
<dbReference type="InterPro" id="IPR027267">
    <property type="entry name" value="AH/BAR_dom_sf"/>
</dbReference>
<feature type="compositionally biased region" description="Low complexity" evidence="1">
    <location>
        <begin position="361"/>
        <end position="386"/>
    </location>
</feature>
<feature type="region of interest" description="Disordered" evidence="1">
    <location>
        <begin position="130"/>
        <end position="164"/>
    </location>
</feature>
<comment type="caution">
    <text evidence="3">The sequence shown here is derived from an EMBL/GenBank/DDBJ whole genome shotgun (WGS) entry which is preliminary data.</text>
</comment>